<keyword evidence="9" id="KW-0411">Iron-sulfur</keyword>
<name>A0AAV4CRQ9_9GAST</name>
<dbReference type="SUPFAM" id="SSF54665">
    <property type="entry name" value="CO dehydrogenase molybdoprotein N-domain-like"/>
    <property type="match status" value="1"/>
</dbReference>
<dbReference type="InterPro" id="IPR028002">
    <property type="entry name" value="Myb_DNA-bind_5"/>
</dbReference>
<dbReference type="InterPro" id="IPR008274">
    <property type="entry name" value="AldOxase/xan_DH_MoCoBD1"/>
</dbReference>
<evidence type="ECO:0000313" key="12">
    <source>
        <dbReference type="EMBL" id="GFO34572.1"/>
    </source>
</evidence>
<dbReference type="InterPro" id="IPR016169">
    <property type="entry name" value="FAD-bd_PCMH_sub2"/>
</dbReference>
<keyword evidence="6" id="KW-0479">Metal-binding</keyword>
<dbReference type="Pfam" id="PF02738">
    <property type="entry name" value="MoCoBD_1"/>
    <property type="match status" value="1"/>
</dbReference>
<dbReference type="PROSITE" id="PS00559">
    <property type="entry name" value="MOLYBDOPTERIN_EUK"/>
    <property type="match status" value="1"/>
</dbReference>
<dbReference type="InterPro" id="IPR037165">
    <property type="entry name" value="AldOxase/xan_DH_Mopterin-bd_sf"/>
</dbReference>
<dbReference type="AlphaFoldDB" id="A0AAV4CRQ9"/>
<dbReference type="GO" id="GO:0016491">
    <property type="term" value="F:oxidoreductase activity"/>
    <property type="evidence" value="ECO:0007669"/>
    <property type="project" value="UniProtKB-KW"/>
</dbReference>
<evidence type="ECO:0000259" key="11">
    <source>
        <dbReference type="PROSITE" id="PS51387"/>
    </source>
</evidence>
<evidence type="ECO:0000256" key="1">
    <source>
        <dbReference type="ARBA" id="ARBA00001924"/>
    </source>
</evidence>
<sequence>MNEPQKPNISTEIKTRIFSEVVEMLKWFASQQIRNVASISGNIITASPISDLNPLLVAAGATVQAMSKDRGCRTLTMDKDFFCGYRQTALAPDEILVSVDIPFSKSNEYFSGFKQCNRKEDDISMVNAGMLVRLSEDWEVNKLVLAYGGMGPALVLARSTMETAVGQKWDDNLFTKLCDSLASDLVLAPGSPGGAVEYRRALALSFLFKFFLQVKQRINPAMPSSDLSALQPMESSDPKTMQVVGAQDSRSKVTDCVGQIIPHKAALQQSTGQAIYVDDMVPTQDEVHMALVTSTKAFAKILTIDYAAALAVPGVVDYISAKDVPGQNSLQSQLDSVFSEDEVTCQGYIIGAVVADSADVARRAAKMIKIEYEDKSPIVITIEDAIKHSSFYPGERRISTGNLEAGFAASTFTLTGEIRMNGQNHFYLETMSTRALPGEAGEMEVFCSTQHPKCVQEKIAIVLGLPSNKIVVRTKRMGGGFGGKETQSALSAVPCAVAAHKLQRPVRCVLDRDEDMVTTGNRHPFLAKYKVGFSPDGKLHALDLELYSNAGNSLDRSFAVIERGILQVDSCYKVENLRIVAKCCKTNIMSNTAFRGFGGLQGTFIAEAIQEDVAEYLGIEPLKGFMVFAIFKMDVIPELSASHMEDDKKRGKNYTAYEKGLLLEILKRYPIIEDKGNDNNINNKKQEAWDRVTTEYNSHENVAKREKANLEEFKN</sequence>
<dbReference type="SMART" id="SM01008">
    <property type="entry name" value="Ald_Xan_dh_C"/>
    <property type="match status" value="1"/>
</dbReference>
<keyword evidence="8" id="KW-0408">Iron</keyword>
<dbReference type="GO" id="GO:0043546">
    <property type="term" value="F:molybdopterin cofactor binding"/>
    <property type="evidence" value="ECO:0007669"/>
    <property type="project" value="InterPro"/>
</dbReference>
<evidence type="ECO:0000313" key="13">
    <source>
        <dbReference type="Proteomes" id="UP000735302"/>
    </source>
</evidence>
<dbReference type="Pfam" id="PF01315">
    <property type="entry name" value="Ald_Xan_dh_C"/>
    <property type="match status" value="1"/>
</dbReference>
<reference evidence="12 13" key="1">
    <citation type="journal article" date="2021" name="Elife">
        <title>Chloroplast acquisition without the gene transfer in kleptoplastic sea slugs, Plakobranchus ocellatus.</title>
        <authorList>
            <person name="Maeda T."/>
            <person name="Takahashi S."/>
            <person name="Yoshida T."/>
            <person name="Shimamura S."/>
            <person name="Takaki Y."/>
            <person name="Nagai Y."/>
            <person name="Toyoda A."/>
            <person name="Suzuki Y."/>
            <person name="Arimoto A."/>
            <person name="Ishii H."/>
            <person name="Satoh N."/>
            <person name="Nishiyama T."/>
            <person name="Hasebe M."/>
            <person name="Maruyama T."/>
            <person name="Minagawa J."/>
            <person name="Obokata J."/>
            <person name="Shigenobu S."/>
        </authorList>
    </citation>
    <scope>NUCLEOTIDE SEQUENCE [LARGE SCALE GENOMIC DNA]</scope>
</reference>
<dbReference type="GO" id="GO:0051537">
    <property type="term" value="F:2 iron, 2 sulfur cluster binding"/>
    <property type="evidence" value="ECO:0007669"/>
    <property type="project" value="UniProtKB-KW"/>
</dbReference>
<evidence type="ECO:0000256" key="2">
    <source>
        <dbReference type="ARBA" id="ARBA00001974"/>
    </source>
</evidence>
<dbReference type="PROSITE" id="PS51387">
    <property type="entry name" value="FAD_PCMH"/>
    <property type="match status" value="1"/>
</dbReference>
<dbReference type="Pfam" id="PF00941">
    <property type="entry name" value="FAD_binding_5"/>
    <property type="match status" value="1"/>
</dbReference>
<feature type="domain" description="FAD-binding PCMH-type" evidence="11">
    <location>
        <begin position="1"/>
        <end position="106"/>
    </location>
</feature>
<dbReference type="SUPFAM" id="SSF56176">
    <property type="entry name" value="FAD-binding/transporter-associated domain-like"/>
    <property type="match status" value="1"/>
</dbReference>
<dbReference type="Gene3D" id="3.30.365.10">
    <property type="entry name" value="Aldehyde oxidase/xanthine dehydrogenase, molybdopterin binding domain"/>
    <property type="match status" value="2"/>
</dbReference>
<comment type="caution">
    <text evidence="12">The sequence shown here is derived from an EMBL/GenBank/DDBJ whole genome shotgun (WGS) entry which is preliminary data.</text>
</comment>
<dbReference type="InterPro" id="IPR000674">
    <property type="entry name" value="Ald_Oxase/Xan_DH_a/b"/>
</dbReference>
<dbReference type="InterPro" id="IPR016166">
    <property type="entry name" value="FAD-bd_PCMH"/>
</dbReference>
<dbReference type="InterPro" id="IPR022407">
    <property type="entry name" value="OxRdtase_Mopterin_BS"/>
</dbReference>
<comment type="cofactor">
    <cofactor evidence="2">
        <name>FAD</name>
        <dbReference type="ChEBI" id="CHEBI:57692"/>
    </cofactor>
</comment>
<comment type="similarity">
    <text evidence="3">Belongs to the xanthine dehydrogenase family.</text>
</comment>
<comment type="cofactor">
    <cofactor evidence="1">
        <name>Mo-molybdopterin</name>
        <dbReference type="ChEBI" id="CHEBI:71302"/>
    </cofactor>
</comment>
<dbReference type="GO" id="GO:0071949">
    <property type="term" value="F:FAD binding"/>
    <property type="evidence" value="ECO:0007669"/>
    <property type="project" value="InterPro"/>
</dbReference>
<evidence type="ECO:0000256" key="8">
    <source>
        <dbReference type="ARBA" id="ARBA00023004"/>
    </source>
</evidence>
<dbReference type="FunFam" id="3.30.365.10:FF:000001">
    <property type="entry name" value="Xanthine dehydrogenase oxidase"/>
    <property type="match status" value="1"/>
</dbReference>
<evidence type="ECO:0000256" key="6">
    <source>
        <dbReference type="ARBA" id="ARBA00022723"/>
    </source>
</evidence>
<dbReference type="InterPro" id="IPR016208">
    <property type="entry name" value="Ald_Oxase/xanthine_DH-like"/>
</dbReference>
<dbReference type="Proteomes" id="UP000735302">
    <property type="component" value="Unassembled WGS sequence"/>
</dbReference>
<dbReference type="Gene3D" id="3.30.465.10">
    <property type="match status" value="1"/>
</dbReference>
<keyword evidence="7" id="KW-0560">Oxidoreductase</keyword>
<dbReference type="InterPro" id="IPR005107">
    <property type="entry name" value="CO_DH_flav_C"/>
</dbReference>
<comment type="cofactor">
    <cofactor evidence="10">
        <name>[2Fe-2S] cluster</name>
        <dbReference type="ChEBI" id="CHEBI:190135"/>
    </cofactor>
</comment>
<dbReference type="Gene3D" id="3.90.1170.50">
    <property type="entry name" value="Aldehyde oxidase/xanthine dehydrogenase, a/b hammerhead"/>
    <property type="match status" value="1"/>
</dbReference>
<dbReference type="InterPro" id="IPR036856">
    <property type="entry name" value="Ald_Oxase/Xan_DH_a/b_sf"/>
</dbReference>
<evidence type="ECO:0000256" key="10">
    <source>
        <dbReference type="ARBA" id="ARBA00034078"/>
    </source>
</evidence>
<keyword evidence="4" id="KW-0500">Molybdenum</keyword>
<dbReference type="Pfam" id="PF13873">
    <property type="entry name" value="Myb_DNA-bind_5"/>
    <property type="match status" value="1"/>
</dbReference>
<dbReference type="SUPFAM" id="SSF56003">
    <property type="entry name" value="Molybdenum cofactor-binding domain"/>
    <property type="match status" value="1"/>
</dbReference>
<dbReference type="InterPro" id="IPR036683">
    <property type="entry name" value="CO_DH_flav_C_dom_sf"/>
</dbReference>
<dbReference type="Pfam" id="PF03450">
    <property type="entry name" value="CO_deh_flav_C"/>
    <property type="match status" value="1"/>
</dbReference>
<dbReference type="PANTHER" id="PTHR45444:SF3">
    <property type="entry name" value="XANTHINE DEHYDROGENASE"/>
    <property type="match status" value="1"/>
</dbReference>
<dbReference type="GO" id="GO:0005506">
    <property type="term" value="F:iron ion binding"/>
    <property type="evidence" value="ECO:0007669"/>
    <property type="project" value="InterPro"/>
</dbReference>
<dbReference type="InterPro" id="IPR036318">
    <property type="entry name" value="FAD-bd_PCMH-like_sf"/>
</dbReference>
<dbReference type="SMART" id="SM01092">
    <property type="entry name" value="CO_deh_flav_C"/>
    <property type="match status" value="1"/>
</dbReference>
<keyword evidence="5" id="KW-0001">2Fe-2S</keyword>
<dbReference type="FunFam" id="3.90.1170.50:FF:000001">
    <property type="entry name" value="Aldehyde oxidase 1"/>
    <property type="match status" value="1"/>
</dbReference>
<keyword evidence="13" id="KW-1185">Reference proteome</keyword>
<evidence type="ECO:0000256" key="9">
    <source>
        <dbReference type="ARBA" id="ARBA00023014"/>
    </source>
</evidence>
<protein>
    <submittedName>
        <fullName evidence="12">Xanthine dehydrogenase/oxidase-like</fullName>
    </submittedName>
</protein>
<organism evidence="12 13">
    <name type="scientific">Plakobranchus ocellatus</name>
    <dbReference type="NCBI Taxonomy" id="259542"/>
    <lineage>
        <taxon>Eukaryota</taxon>
        <taxon>Metazoa</taxon>
        <taxon>Spiralia</taxon>
        <taxon>Lophotrochozoa</taxon>
        <taxon>Mollusca</taxon>
        <taxon>Gastropoda</taxon>
        <taxon>Heterobranchia</taxon>
        <taxon>Euthyneura</taxon>
        <taxon>Panpulmonata</taxon>
        <taxon>Sacoglossa</taxon>
        <taxon>Placobranchoidea</taxon>
        <taxon>Plakobranchidae</taxon>
        <taxon>Plakobranchus</taxon>
    </lineage>
</organism>
<dbReference type="SUPFAM" id="SSF55447">
    <property type="entry name" value="CO dehydrogenase flavoprotein C-terminal domain-like"/>
    <property type="match status" value="1"/>
</dbReference>
<dbReference type="FunFam" id="3.30.465.10:FF:000004">
    <property type="entry name" value="Xanthine dehydrogenase/oxidase"/>
    <property type="match status" value="1"/>
</dbReference>
<evidence type="ECO:0000256" key="4">
    <source>
        <dbReference type="ARBA" id="ARBA00022505"/>
    </source>
</evidence>
<evidence type="ECO:0000256" key="5">
    <source>
        <dbReference type="ARBA" id="ARBA00022714"/>
    </source>
</evidence>
<gene>
    <name evidence="12" type="ORF">PoB_006107700</name>
</gene>
<accession>A0AAV4CRQ9</accession>
<dbReference type="EMBL" id="BLXT01006926">
    <property type="protein sequence ID" value="GFO34572.1"/>
    <property type="molecule type" value="Genomic_DNA"/>
</dbReference>
<proteinExistence type="inferred from homology"/>
<dbReference type="Gene3D" id="3.30.390.50">
    <property type="entry name" value="CO dehydrogenase flavoprotein, C-terminal domain"/>
    <property type="match status" value="1"/>
</dbReference>
<dbReference type="PANTHER" id="PTHR45444">
    <property type="entry name" value="XANTHINE DEHYDROGENASE"/>
    <property type="match status" value="1"/>
</dbReference>
<evidence type="ECO:0000256" key="7">
    <source>
        <dbReference type="ARBA" id="ARBA00023002"/>
    </source>
</evidence>
<dbReference type="InterPro" id="IPR002346">
    <property type="entry name" value="Mopterin_DH_FAD-bd"/>
</dbReference>
<evidence type="ECO:0000256" key="3">
    <source>
        <dbReference type="ARBA" id="ARBA00006849"/>
    </source>
</evidence>